<feature type="compositionally biased region" description="Low complexity" evidence="4">
    <location>
        <begin position="15"/>
        <end position="33"/>
    </location>
</feature>
<dbReference type="Pfam" id="PF00905">
    <property type="entry name" value="Transpeptidase"/>
    <property type="match status" value="1"/>
</dbReference>
<dbReference type="InterPro" id="IPR001460">
    <property type="entry name" value="PCN-bd_Tpept"/>
</dbReference>
<evidence type="ECO:0000313" key="9">
    <source>
        <dbReference type="Proteomes" id="UP000824078"/>
    </source>
</evidence>
<dbReference type="GO" id="GO:0071555">
    <property type="term" value="P:cell wall organization"/>
    <property type="evidence" value="ECO:0007669"/>
    <property type="project" value="TreeGrafter"/>
</dbReference>
<dbReference type="Gene3D" id="3.40.710.10">
    <property type="entry name" value="DD-peptidase/beta-lactamase superfamily"/>
    <property type="match status" value="1"/>
</dbReference>
<comment type="caution">
    <text evidence="8">The sequence shown here is derived from an EMBL/GenBank/DDBJ whole genome shotgun (WGS) entry which is preliminary data.</text>
</comment>
<evidence type="ECO:0000256" key="1">
    <source>
        <dbReference type="ARBA" id="ARBA00004370"/>
    </source>
</evidence>
<dbReference type="Gene3D" id="3.30.450.330">
    <property type="match status" value="1"/>
</dbReference>
<protein>
    <submittedName>
        <fullName evidence="8">Penicillin-binding protein 2</fullName>
    </submittedName>
</protein>
<dbReference type="EMBL" id="DVMQ01000003">
    <property type="protein sequence ID" value="HIU23493.1"/>
    <property type="molecule type" value="Genomic_DNA"/>
</dbReference>
<dbReference type="PANTHER" id="PTHR30627:SF1">
    <property type="entry name" value="PEPTIDOGLYCAN D,D-TRANSPEPTIDASE FTSI"/>
    <property type="match status" value="1"/>
</dbReference>
<feature type="transmembrane region" description="Helical" evidence="5">
    <location>
        <begin position="58"/>
        <end position="78"/>
    </location>
</feature>
<reference evidence="8" key="1">
    <citation type="submission" date="2020-10" db="EMBL/GenBank/DDBJ databases">
        <authorList>
            <person name="Gilroy R."/>
        </authorList>
    </citation>
    <scope>NUCLEOTIDE SEQUENCE</scope>
    <source>
        <strain evidence="8">ChiHjej12B11-29160</strain>
    </source>
</reference>
<dbReference type="InterPro" id="IPR012338">
    <property type="entry name" value="Beta-lactam/transpept-like"/>
</dbReference>
<accession>A0A9D1HXK9</accession>
<proteinExistence type="inferred from homology"/>
<sequence>MSRQDQRPTPRGGRNRATNNSRSYRTTRSTRGSSYDESPRVTSRGEVRPAAGPGPSKGPVVIMAMLFFALVVVGIRLIDLQVIEAGDLVNKMESARSGAVAITAKRGTIYDRNGNVLATTVDCKTVVCNPQEVSDVEATARILAQDLGGRASDFTEALSGDSQYAYIKKKVDTDQADKLKQDLEDADLTGIYYENDTKRVYPYGNVGGQILGFVGDDGHGLSGIELTYDDVLSGTDGQMYVERGADGTPVAGGAYEVEDAIDGQDVVLSIDVNIQQVVEEQIQEGVEEYKSDSGSALVMNPQTGEVLAACSTPLLDPTDQSTITNEAMQLKLVTNSYEPGSIMKPIVMAIGLDAGTITPTSTFTVPPKIQVGDDLVGDDDERDYTMDMDCTEILRRSSNTGMILVGRTLTAEQFAEGMTKFGIGSTTGIDFPGEQTGIVTSLDDYSSTTQGTMSFGQGVAIPMIQVIRAMAAIANDGVMTTPHFLISKNGETVDWSEGNTRVVSSETSDEVVDMMRVVVNEGTGVAAQVEGYDVAGKTGTGEQAGENGYEDFYYVSSLIGFANADDPNVMVYVGLNGTAYLASSSAAHVFSAIMSEALTDTGVQPTS</sequence>
<evidence type="ECO:0000256" key="4">
    <source>
        <dbReference type="SAM" id="MobiDB-lite"/>
    </source>
</evidence>
<name>A0A9D1HXK9_9ACTN</name>
<feature type="region of interest" description="Disordered" evidence="4">
    <location>
        <begin position="1"/>
        <end position="55"/>
    </location>
</feature>
<feature type="compositionally biased region" description="Basic and acidic residues" evidence="4">
    <location>
        <begin position="37"/>
        <end position="47"/>
    </location>
</feature>
<comment type="subcellular location">
    <subcellularLocation>
        <location evidence="1">Membrane</location>
    </subcellularLocation>
</comment>
<keyword evidence="3 5" id="KW-0472">Membrane</keyword>
<dbReference type="GO" id="GO:0008658">
    <property type="term" value="F:penicillin binding"/>
    <property type="evidence" value="ECO:0007669"/>
    <property type="project" value="InterPro"/>
</dbReference>
<evidence type="ECO:0000259" key="7">
    <source>
        <dbReference type="Pfam" id="PF03717"/>
    </source>
</evidence>
<evidence type="ECO:0000256" key="2">
    <source>
        <dbReference type="ARBA" id="ARBA00007171"/>
    </source>
</evidence>
<dbReference type="GO" id="GO:0005886">
    <property type="term" value="C:plasma membrane"/>
    <property type="evidence" value="ECO:0007669"/>
    <property type="project" value="TreeGrafter"/>
</dbReference>
<dbReference type="Pfam" id="PF03717">
    <property type="entry name" value="PBP_dimer"/>
    <property type="match status" value="1"/>
</dbReference>
<evidence type="ECO:0000256" key="5">
    <source>
        <dbReference type="SAM" id="Phobius"/>
    </source>
</evidence>
<reference evidence="8" key="2">
    <citation type="journal article" date="2021" name="PeerJ">
        <title>Extensive microbial diversity within the chicken gut microbiome revealed by metagenomics and culture.</title>
        <authorList>
            <person name="Gilroy R."/>
            <person name="Ravi A."/>
            <person name="Getino M."/>
            <person name="Pursley I."/>
            <person name="Horton D.L."/>
            <person name="Alikhan N.F."/>
            <person name="Baker D."/>
            <person name="Gharbi K."/>
            <person name="Hall N."/>
            <person name="Watson M."/>
            <person name="Adriaenssens E.M."/>
            <person name="Foster-Nyarko E."/>
            <person name="Jarju S."/>
            <person name="Secka A."/>
            <person name="Antonio M."/>
            <person name="Oren A."/>
            <person name="Chaudhuri R.R."/>
            <person name="La Ragione R."/>
            <person name="Hildebrand F."/>
            <person name="Pallen M.J."/>
        </authorList>
    </citation>
    <scope>NUCLEOTIDE SEQUENCE</scope>
    <source>
        <strain evidence="8">ChiHjej12B11-29160</strain>
    </source>
</reference>
<dbReference type="InterPro" id="IPR036138">
    <property type="entry name" value="PBP_dimer_sf"/>
</dbReference>
<dbReference type="SUPFAM" id="SSF56601">
    <property type="entry name" value="beta-lactamase/transpeptidase-like"/>
    <property type="match status" value="1"/>
</dbReference>
<keyword evidence="5" id="KW-1133">Transmembrane helix</keyword>
<gene>
    <name evidence="8" type="ORF">IAD17_01010</name>
</gene>
<evidence type="ECO:0000256" key="3">
    <source>
        <dbReference type="ARBA" id="ARBA00023136"/>
    </source>
</evidence>
<organism evidence="8 9">
    <name type="scientific">Candidatus Coprovicinus avistercoris</name>
    <dbReference type="NCBI Taxonomy" id="2840754"/>
    <lineage>
        <taxon>Bacteria</taxon>
        <taxon>Bacillati</taxon>
        <taxon>Actinomycetota</taxon>
        <taxon>Coriobacteriia</taxon>
        <taxon>Coriobacteriales</taxon>
        <taxon>Coriobacteriaceae</taxon>
        <taxon>Coriobacteriaceae incertae sedis</taxon>
        <taxon>Candidatus Coprovicinus</taxon>
    </lineage>
</organism>
<dbReference type="InterPro" id="IPR005311">
    <property type="entry name" value="PBP_dimer"/>
</dbReference>
<feature type="domain" description="Penicillin-binding protein transpeptidase" evidence="6">
    <location>
        <begin position="294"/>
        <end position="594"/>
    </location>
</feature>
<dbReference type="AlphaFoldDB" id="A0A9D1HXK9"/>
<comment type="similarity">
    <text evidence="2">Belongs to the transpeptidase family.</text>
</comment>
<evidence type="ECO:0000313" key="8">
    <source>
        <dbReference type="EMBL" id="HIU23493.1"/>
    </source>
</evidence>
<dbReference type="SUPFAM" id="SSF56519">
    <property type="entry name" value="Penicillin binding protein dimerisation domain"/>
    <property type="match status" value="1"/>
</dbReference>
<evidence type="ECO:0000259" key="6">
    <source>
        <dbReference type="Pfam" id="PF00905"/>
    </source>
</evidence>
<dbReference type="InterPro" id="IPR050515">
    <property type="entry name" value="Beta-lactam/transpept"/>
</dbReference>
<dbReference type="Gene3D" id="3.90.1310.10">
    <property type="entry name" value="Penicillin-binding protein 2a (Domain 2)"/>
    <property type="match status" value="1"/>
</dbReference>
<keyword evidence="5" id="KW-0812">Transmembrane</keyword>
<dbReference type="PANTHER" id="PTHR30627">
    <property type="entry name" value="PEPTIDOGLYCAN D,D-TRANSPEPTIDASE"/>
    <property type="match status" value="1"/>
</dbReference>
<dbReference type="Proteomes" id="UP000824078">
    <property type="component" value="Unassembled WGS sequence"/>
</dbReference>
<feature type="domain" description="Penicillin-binding protein dimerisation" evidence="7">
    <location>
        <begin position="102"/>
        <end position="250"/>
    </location>
</feature>